<dbReference type="GeneID" id="6086608"/>
<dbReference type="EMBL" id="DS547302">
    <property type="protein sequence ID" value="EDQ98394.1"/>
    <property type="molecule type" value="Genomic_DNA"/>
</dbReference>
<dbReference type="AlphaFoldDB" id="B0E434"/>
<accession>B0E434</accession>
<organism evidence="2">
    <name type="scientific">Laccaria bicolor (strain S238N-H82 / ATCC MYA-4686)</name>
    <name type="common">Bicoloured deceiver</name>
    <name type="synonym">Laccaria laccata var. bicolor</name>
    <dbReference type="NCBI Taxonomy" id="486041"/>
    <lineage>
        <taxon>Eukaryota</taxon>
        <taxon>Fungi</taxon>
        <taxon>Dikarya</taxon>
        <taxon>Basidiomycota</taxon>
        <taxon>Agaricomycotina</taxon>
        <taxon>Agaricomycetes</taxon>
        <taxon>Agaricomycetidae</taxon>
        <taxon>Agaricales</taxon>
        <taxon>Agaricineae</taxon>
        <taxon>Hydnangiaceae</taxon>
        <taxon>Laccaria</taxon>
    </lineage>
</organism>
<protein>
    <submittedName>
        <fullName evidence="1">Predicted protein</fullName>
    </submittedName>
</protein>
<dbReference type="OrthoDB" id="10503019at2759"/>
<gene>
    <name evidence="1" type="ORF">LACBIDRAFT_335995</name>
</gene>
<sequence>MLTRSKWTQLLSNLGSHTIIIAQIIVEATPNARNVLPQRRVVFKRTPSSVPQAYTVSAHLGENIWDSTGAGRRTDISMSKEYNWVDEALLTCNDVSLQVVRKCKSQSLAANWALSQWENETAMYGACIMTDIFGVSSWRNTFKDSVLLMNSGP</sequence>
<dbReference type="InParanoid" id="B0E434"/>
<proteinExistence type="predicted"/>
<dbReference type="RefSeq" id="XP_001890952.1">
    <property type="nucleotide sequence ID" value="XM_001890917.1"/>
</dbReference>
<keyword evidence="2" id="KW-1185">Reference proteome</keyword>
<name>B0E434_LACBS</name>
<reference evidence="1 2" key="1">
    <citation type="journal article" date="2008" name="Nature">
        <title>The genome of Laccaria bicolor provides insights into mycorrhizal symbiosis.</title>
        <authorList>
            <person name="Martin F."/>
            <person name="Aerts A."/>
            <person name="Ahren D."/>
            <person name="Brun A."/>
            <person name="Danchin E.G.J."/>
            <person name="Duchaussoy F."/>
            <person name="Gibon J."/>
            <person name="Kohler A."/>
            <person name="Lindquist E."/>
            <person name="Pereda V."/>
            <person name="Salamov A."/>
            <person name="Shapiro H.J."/>
            <person name="Wuyts J."/>
            <person name="Blaudez D."/>
            <person name="Buee M."/>
            <person name="Brokstein P."/>
            <person name="Canbaeck B."/>
            <person name="Cohen D."/>
            <person name="Courty P.E."/>
            <person name="Coutinho P.M."/>
            <person name="Delaruelle C."/>
            <person name="Detter J.C."/>
            <person name="Deveau A."/>
            <person name="DiFazio S."/>
            <person name="Duplessis S."/>
            <person name="Fraissinet-Tachet L."/>
            <person name="Lucic E."/>
            <person name="Frey-Klett P."/>
            <person name="Fourrey C."/>
            <person name="Feussner I."/>
            <person name="Gay G."/>
            <person name="Grimwood J."/>
            <person name="Hoegger P.J."/>
            <person name="Jain P."/>
            <person name="Kilaru S."/>
            <person name="Labbe J."/>
            <person name="Lin Y.C."/>
            <person name="Legue V."/>
            <person name="Le Tacon F."/>
            <person name="Marmeisse R."/>
            <person name="Melayah D."/>
            <person name="Montanini B."/>
            <person name="Muratet M."/>
            <person name="Nehls U."/>
            <person name="Niculita-Hirzel H."/>
            <person name="Oudot-Le Secq M.P."/>
            <person name="Peter M."/>
            <person name="Quesneville H."/>
            <person name="Rajashekar B."/>
            <person name="Reich M."/>
            <person name="Rouhier N."/>
            <person name="Schmutz J."/>
            <person name="Yin T."/>
            <person name="Chalot M."/>
            <person name="Henrissat B."/>
            <person name="Kuees U."/>
            <person name="Lucas S."/>
            <person name="Van de Peer Y."/>
            <person name="Podila G.K."/>
            <person name="Polle A."/>
            <person name="Pukkila P.J."/>
            <person name="Richardson P.M."/>
            <person name="Rouze P."/>
            <person name="Sanders I.R."/>
            <person name="Stajich J.E."/>
            <person name="Tunlid A."/>
            <person name="Tuskan G."/>
            <person name="Grigoriev I.V."/>
        </authorList>
    </citation>
    <scope>NUCLEOTIDE SEQUENCE [LARGE SCALE GENOMIC DNA]</scope>
    <source>
        <strain evidence="2">S238N-H82 / ATCC MYA-4686</strain>
    </source>
</reference>
<dbReference type="Proteomes" id="UP000001194">
    <property type="component" value="Unassembled WGS sequence"/>
</dbReference>
<dbReference type="KEGG" id="lbc:LACBIDRAFT_335995"/>
<evidence type="ECO:0000313" key="2">
    <source>
        <dbReference type="Proteomes" id="UP000001194"/>
    </source>
</evidence>
<dbReference type="HOGENOM" id="CLU_1713589_0_0_1"/>
<evidence type="ECO:0000313" key="1">
    <source>
        <dbReference type="EMBL" id="EDQ98394.1"/>
    </source>
</evidence>